<accession>A0AAP0QF52</accession>
<dbReference type="InterPro" id="IPR036875">
    <property type="entry name" value="Znf_CCHC_sf"/>
</dbReference>
<proteinExistence type="predicted"/>
<dbReference type="GO" id="GO:0008270">
    <property type="term" value="F:zinc ion binding"/>
    <property type="evidence" value="ECO:0007669"/>
    <property type="project" value="UniProtKB-KW"/>
</dbReference>
<protein>
    <recommendedName>
        <fullName evidence="3">CCHC-type domain-containing protein</fullName>
    </recommendedName>
</protein>
<dbReference type="SUPFAM" id="SSF57756">
    <property type="entry name" value="Retrovirus zinc finger-like domains"/>
    <property type="match status" value="1"/>
</dbReference>
<dbReference type="Proteomes" id="UP001428341">
    <property type="component" value="Unassembled WGS sequence"/>
</dbReference>
<dbReference type="InterPro" id="IPR001878">
    <property type="entry name" value="Znf_CCHC"/>
</dbReference>
<keyword evidence="1" id="KW-0862">Zinc</keyword>
<feature type="domain" description="CCHC-type" evidence="3">
    <location>
        <begin position="160"/>
        <end position="174"/>
    </location>
</feature>
<dbReference type="Pfam" id="PF00098">
    <property type="entry name" value="zf-CCHC"/>
    <property type="match status" value="1"/>
</dbReference>
<gene>
    <name evidence="4" type="ORF">WN944_018762</name>
</gene>
<dbReference type="Gene3D" id="4.10.60.10">
    <property type="entry name" value="Zinc finger, CCHC-type"/>
    <property type="match status" value="1"/>
</dbReference>
<dbReference type="Pfam" id="PF22936">
    <property type="entry name" value="Pol_BBD"/>
    <property type="match status" value="1"/>
</dbReference>
<feature type="compositionally biased region" description="Polar residues" evidence="2">
    <location>
        <begin position="135"/>
        <end position="146"/>
    </location>
</feature>
<dbReference type="Pfam" id="PF13976">
    <property type="entry name" value="gag_pre-integrs"/>
    <property type="match status" value="1"/>
</dbReference>
<dbReference type="EMBL" id="JBCGBO010000007">
    <property type="protein sequence ID" value="KAK9187368.1"/>
    <property type="molecule type" value="Genomic_DNA"/>
</dbReference>
<feature type="region of interest" description="Disordered" evidence="2">
    <location>
        <begin position="131"/>
        <end position="159"/>
    </location>
</feature>
<dbReference type="InterPro" id="IPR054722">
    <property type="entry name" value="PolX-like_BBD"/>
</dbReference>
<dbReference type="InterPro" id="IPR025724">
    <property type="entry name" value="GAG-pre-integrase_dom"/>
</dbReference>
<reference evidence="4 5" key="1">
    <citation type="submission" date="2024-05" db="EMBL/GenBank/DDBJ databases">
        <title>Haplotype-resolved chromosome-level genome assembly of Huyou (Citrus changshanensis).</title>
        <authorList>
            <person name="Miao C."/>
            <person name="Chen W."/>
            <person name="Wu Y."/>
            <person name="Wang L."/>
            <person name="Zhao S."/>
            <person name="Grierson D."/>
            <person name="Xu C."/>
            <person name="Chen K."/>
        </authorList>
    </citation>
    <scope>NUCLEOTIDE SEQUENCE [LARGE SCALE GENOMIC DNA]</scope>
    <source>
        <strain evidence="4">01-14</strain>
        <tissue evidence="4">Leaf</tissue>
    </source>
</reference>
<keyword evidence="1" id="KW-0479">Metal-binding</keyword>
<feature type="domain" description="CCHC-type" evidence="3">
    <location>
        <begin position="179"/>
        <end position="193"/>
    </location>
</feature>
<comment type="caution">
    <text evidence="4">The sequence shown here is derived from an EMBL/GenBank/DDBJ whole genome shotgun (WGS) entry which is preliminary data.</text>
</comment>
<evidence type="ECO:0000313" key="5">
    <source>
        <dbReference type="Proteomes" id="UP001428341"/>
    </source>
</evidence>
<evidence type="ECO:0000256" key="2">
    <source>
        <dbReference type="SAM" id="MobiDB-lite"/>
    </source>
</evidence>
<dbReference type="PROSITE" id="PS50158">
    <property type="entry name" value="ZF_CCHC"/>
    <property type="match status" value="2"/>
</dbReference>
<name>A0AAP0QF52_9ROSI</name>
<evidence type="ECO:0000256" key="1">
    <source>
        <dbReference type="PROSITE-ProRule" id="PRU00047"/>
    </source>
</evidence>
<dbReference type="Pfam" id="PF13961">
    <property type="entry name" value="DUF4219"/>
    <property type="match status" value="1"/>
</dbReference>
<dbReference type="AlphaFoldDB" id="A0AAP0QF52"/>
<dbReference type="InterPro" id="IPR025314">
    <property type="entry name" value="DUF4219"/>
</dbReference>
<dbReference type="GO" id="GO:0003676">
    <property type="term" value="F:nucleic acid binding"/>
    <property type="evidence" value="ECO:0007669"/>
    <property type="project" value="InterPro"/>
</dbReference>
<dbReference type="PANTHER" id="PTHR47481">
    <property type="match status" value="1"/>
</dbReference>
<keyword evidence="5" id="KW-1185">Reference proteome</keyword>
<organism evidence="4 5">
    <name type="scientific">Citrus x changshan-huyou</name>
    <dbReference type="NCBI Taxonomy" id="2935761"/>
    <lineage>
        <taxon>Eukaryota</taxon>
        <taxon>Viridiplantae</taxon>
        <taxon>Streptophyta</taxon>
        <taxon>Embryophyta</taxon>
        <taxon>Tracheophyta</taxon>
        <taxon>Spermatophyta</taxon>
        <taxon>Magnoliopsida</taxon>
        <taxon>eudicotyledons</taxon>
        <taxon>Gunneridae</taxon>
        <taxon>Pentapetalae</taxon>
        <taxon>rosids</taxon>
        <taxon>malvids</taxon>
        <taxon>Sapindales</taxon>
        <taxon>Rutaceae</taxon>
        <taxon>Aurantioideae</taxon>
        <taxon>Citrus</taxon>
    </lineage>
</organism>
<keyword evidence="1" id="KW-0863">Zinc-finger</keyword>
<dbReference type="SMART" id="SM00343">
    <property type="entry name" value="ZnF_C2HC"/>
    <property type="match status" value="2"/>
</dbReference>
<evidence type="ECO:0000313" key="4">
    <source>
        <dbReference type="EMBL" id="KAK9187368.1"/>
    </source>
</evidence>
<evidence type="ECO:0000259" key="3">
    <source>
        <dbReference type="PROSITE" id="PS50158"/>
    </source>
</evidence>
<sequence length="427" mass="47471">MNGGSALSHAGVEKLVGNNYNYWKLCMQAYLQSQDLWSLISGDEIQIPVDNPQNAEAGSKGPVSNARLRRYLIRGLRKEFMPFISSVQGWPNYPSIIELENLLSNLEAIHKQAANNNNSTSQVEDVLYTKDQGKKNYSSKQPSGDQFRTEGQSKGKSKGCYRCGKQGHNKQDCRVKVVCNRCGKSGHIKANCRVKLDEAGANVANESKESEQSNWEQCLSIEVIDQPTSMTSVVHQTNAPIDVNAAIDYNKEWIVDSGCSHHTMGNATLLSDVHPYCRKRVIVTADNLLHPVLKEGHFKKGNSNDRGIFLKEVYHVPGLKKNLTSVSQITNSERYVLFGPNDAQILFNVKHIAANVLFTGKRKESLYVLSASDAYVGKTTHNASATLWHARLGHVGYQLLQMISTKKLLDGVLVFKEIHHDVICLSC</sequence>
<dbReference type="PANTHER" id="PTHR47481:SF14">
    <property type="entry name" value="RETROTRANSPOSON COPIA-LIKE N-TERMINAL DOMAIN-CONTAINING PROTEIN"/>
    <property type="match status" value="1"/>
</dbReference>